<proteinExistence type="predicted"/>
<evidence type="ECO:0000313" key="1">
    <source>
        <dbReference type="EMBL" id="ALS97329.1"/>
    </source>
</evidence>
<evidence type="ECO:0000313" key="2">
    <source>
        <dbReference type="Proteomes" id="UP000068447"/>
    </source>
</evidence>
<accession>A0A0U3AF51</accession>
<dbReference type="AlphaFoldDB" id="A0A0U3AF51"/>
<dbReference type="Proteomes" id="UP000068447">
    <property type="component" value="Chromosome"/>
</dbReference>
<dbReference type="OrthoDB" id="6384928at2"/>
<gene>
    <name evidence="1" type="ORF">AT746_02950</name>
</gene>
<name>A0A0U3AF51_9ALTE</name>
<dbReference type="RefSeq" id="WP_062476186.1">
    <property type="nucleotide sequence ID" value="NZ_CP013650.1"/>
</dbReference>
<dbReference type="EMBL" id="CP013650">
    <property type="protein sequence ID" value="ALS97329.1"/>
    <property type="molecule type" value="Genomic_DNA"/>
</dbReference>
<organism evidence="1 2">
    <name type="scientific">Lacimicrobium alkaliphilum</name>
    <dbReference type="NCBI Taxonomy" id="1526571"/>
    <lineage>
        <taxon>Bacteria</taxon>
        <taxon>Pseudomonadati</taxon>
        <taxon>Pseudomonadota</taxon>
        <taxon>Gammaproteobacteria</taxon>
        <taxon>Alteromonadales</taxon>
        <taxon>Alteromonadaceae</taxon>
        <taxon>Lacimicrobium</taxon>
    </lineage>
</organism>
<reference evidence="1 2" key="1">
    <citation type="submission" date="2015-12" db="EMBL/GenBank/DDBJ databases">
        <title>Complete genome of Lacimicrobium alkaliphilum KCTC 32984.</title>
        <authorList>
            <person name="Kim S.-G."/>
            <person name="Lee Y.-J."/>
        </authorList>
    </citation>
    <scope>NUCLEOTIDE SEQUENCE [LARGE SCALE GENOMIC DNA]</scope>
    <source>
        <strain evidence="1 2">YelD216</strain>
    </source>
</reference>
<dbReference type="STRING" id="1526571.AT746_02950"/>
<keyword evidence="2" id="KW-1185">Reference proteome</keyword>
<sequence length="161" mass="18427">MNKPHQRIGSISNAHVGKDFEAIALGVFASKGIHLESDLKLPVGVAENKKLHAFDLGCKEQKIIVECKCHKWTAPNDNVPSAKLTVWNEAMYYFLVAPRGYRKILFVLRNVSERRRETLAEYYVRTYGHLIPEDVEIWEVDEDGREVIQQSFNKTMHATTA</sequence>
<protein>
    <submittedName>
        <fullName evidence="1">Uncharacterized protein</fullName>
    </submittedName>
</protein>
<dbReference type="KEGG" id="lal:AT746_02950"/>